<dbReference type="PANTHER" id="PTHR43280:SF29">
    <property type="entry name" value="ARAC-FAMILY TRANSCRIPTIONAL REGULATOR"/>
    <property type="match status" value="1"/>
</dbReference>
<dbReference type="GO" id="GO:0003700">
    <property type="term" value="F:DNA-binding transcription factor activity"/>
    <property type="evidence" value="ECO:0007669"/>
    <property type="project" value="InterPro"/>
</dbReference>
<evidence type="ECO:0000313" key="5">
    <source>
        <dbReference type="EMBL" id="SHI16947.1"/>
    </source>
</evidence>
<name>A0A1M5YY52_9CLOT</name>
<protein>
    <submittedName>
        <fullName evidence="5">AraC-type DNA-binding protein</fullName>
    </submittedName>
</protein>
<dbReference type="InterPro" id="IPR018060">
    <property type="entry name" value="HTH_AraC"/>
</dbReference>
<dbReference type="PANTHER" id="PTHR43280">
    <property type="entry name" value="ARAC-FAMILY TRANSCRIPTIONAL REGULATOR"/>
    <property type="match status" value="1"/>
</dbReference>
<dbReference type="SUPFAM" id="SSF46689">
    <property type="entry name" value="Homeodomain-like"/>
    <property type="match status" value="2"/>
</dbReference>
<dbReference type="GO" id="GO:0043565">
    <property type="term" value="F:sequence-specific DNA binding"/>
    <property type="evidence" value="ECO:0007669"/>
    <property type="project" value="InterPro"/>
</dbReference>
<evidence type="ECO:0000256" key="3">
    <source>
        <dbReference type="ARBA" id="ARBA00023163"/>
    </source>
</evidence>
<keyword evidence="1" id="KW-0805">Transcription regulation</keyword>
<sequence length="272" mass="31892">MDFKKLVERFTEVSFSITDVHWFVREPGSCARGIYTDWCSFVFPITGKANFAIGGVEYELKAGKVMHCGSNEVLDKCVLGNLPWGYYEIYYKLNNPTQEDSKTIDKTYILDIGDISQIKELLHEMLKTYRTPGIIPEFKVKKLFYSIIYEVLVSNRDVLNSENQWVVEDAVDYIHNNYIHSITLEDLSNRYKLKEDKFSYIFNKYTGIRPINYLIEHRMKIAEKLLATNKYSVNAVSEKVGYSDPYYFSRLFKKHKNISPSELKKRFKNNPL</sequence>
<reference evidence="5 6" key="1">
    <citation type="submission" date="2016-11" db="EMBL/GenBank/DDBJ databases">
        <authorList>
            <person name="Jaros S."/>
            <person name="Januszkiewicz K."/>
            <person name="Wedrychowicz H."/>
        </authorList>
    </citation>
    <scope>NUCLEOTIDE SEQUENCE [LARGE SCALE GENOMIC DNA]</scope>
    <source>
        <strain evidence="5 6">DSM 6191</strain>
    </source>
</reference>
<evidence type="ECO:0000259" key="4">
    <source>
        <dbReference type="PROSITE" id="PS01124"/>
    </source>
</evidence>
<dbReference type="SUPFAM" id="SSF51215">
    <property type="entry name" value="Regulatory protein AraC"/>
    <property type="match status" value="1"/>
</dbReference>
<keyword evidence="3" id="KW-0804">Transcription</keyword>
<organism evidence="5 6">
    <name type="scientific">Clostridium intestinale DSM 6191</name>
    <dbReference type="NCBI Taxonomy" id="1121320"/>
    <lineage>
        <taxon>Bacteria</taxon>
        <taxon>Bacillati</taxon>
        <taxon>Bacillota</taxon>
        <taxon>Clostridia</taxon>
        <taxon>Eubacteriales</taxon>
        <taxon>Clostridiaceae</taxon>
        <taxon>Clostridium</taxon>
    </lineage>
</organism>
<dbReference type="PROSITE" id="PS01124">
    <property type="entry name" value="HTH_ARAC_FAMILY_2"/>
    <property type="match status" value="1"/>
</dbReference>
<dbReference type="InterPro" id="IPR037923">
    <property type="entry name" value="HTH-like"/>
</dbReference>
<dbReference type="InterPro" id="IPR018062">
    <property type="entry name" value="HTH_AraC-typ_CS"/>
</dbReference>
<feature type="domain" description="HTH araC/xylS-type" evidence="4">
    <location>
        <begin position="168"/>
        <end position="266"/>
    </location>
</feature>
<dbReference type="AlphaFoldDB" id="A0A1M5YY52"/>
<gene>
    <name evidence="5" type="ORF">SAMN02745941_02332</name>
</gene>
<evidence type="ECO:0000256" key="2">
    <source>
        <dbReference type="ARBA" id="ARBA00023125"/>
    </source>
</evidence>
<dbReference type="Pfam" id="PF12833">
    <property type="entry name" value="HTH_18"/>
    <property type="match status" value="1"/>
</dbReference>
<accession>A0A1M5YY52</accession>
<dbReference type="Gene3D" id="1.10.10.60">
    <property type="entry name" value="Homeodomain-like"/>
    <property type="match status" value="2"/>
</dbReference>
<dbReference type="EMBL" id="FQXU01000007">
    <property type="protein sequence ID" value="SHI16947.1"/>
    <property type="molecule type" value="Genomic_DNA"/>
</dbReference>
<dbReference type="Proteomes" id="UP000184241">
    <property type="component" value="Unassembled WGS sequence"/>
</dbReference>
<dbReference type="RefSeq" id="WP_073019642.1">
    <property type="nucleotide sequence ID" value="NZ_FQXU01000007.1"/>
</dbReference>
<dbReference type="PROSITE" id="PS00041">
    <property type="entry name" value="HTH_ARAC_FAMILY_1"/>
    <property type="match status" value="1"/>
</dbReference>
<proteinExistence type="predicted"/>
<dbReference type="SMART" id="SM00342">
    <property type="entry name" value="HTH_ARAC"/>
    <property type="match status" value="1"/>
</dbReference>
<evidence type="ECO:0000313" key="6">
    <source>
        <dbReference type="Proteomes" id="UP000184241"/>
    </source>
</evidence>
<dbReference type="InterPro" id="IPR009057">
    <property type="entry name" value="Homeodomain-like_sf"/>
</dbReference>
<keyword evidence="2 5" id="KW-0238">DNA-binding</keyword>
<evidence type="ECO:0000256" key="1">
    <source>
        <dbReference type="ARBA" id="ARBA00023015"/>
    </source>
</evidence>